<dbReference type="EMBL" id="MN740684">
    <property type="protein sequence ID" value="QHU07306.1"/>
    <property type="molecule type" value="Genomic_DNA"/>
</dbReference>
<organism evidence="2">
    <name type="scientific">viral metagenome</name>
    <dbReference type="NCBI Taxonomy" id="1070528"/>
    <lineage>
        <taxon>unclassified sequences</taxon>
        <taxon>metagenomes</taxon>
        <taxon>organismal metagenomes</taxon>
    </lineage>
</organism>
<evidence type="ECO:0008006" key="3">
    <source>
        <dbReference type="Google" id="ProtNLM"/>
    </source>
</evidence>
<name>A0A6C0JR63_9ZZZZ</name>
<evidence type="ECO:0000313" key="2">
    <source>
        <dbReference type="EMBL" id="QHU07306.1"/>
    </source>
</evidence>
<protein>
    <recommendedName>
        <fullName evidence="3">Protein kinase domain-containing protein</fullName>
    </recommendedName>
</protein>
<feature type="region of interest" description="Disordered" evidence="1">
    <location>
        <begin position="829"/>
        <end position="849"/>
    </location>
</feature>
<reference evidence="2" key="1">
    <citation type="journal article" date="2020" name="Nature">
        <title>Giant virus diversity and host interactions through global metagenomics.</title>
        <authorList>
            <person name="Schulz F."/>
            <person name="Roux S."/>
            <person name="Paez-Espino D."/>
            <person name="Jungbluth S."/>
            <person name="Walsh D.A."/>
            <person name="Denef V.J."/>
            <person name="McMahon K.D."/>
            <person name="Konstantinidis K.T."/>
            <person name="Eloe-Fadrosh E.A."/>
            <person name="Kyrpides N.C."/>
            <person name="Woyke T."/>
        </authorList>
    </citation>
    <scope>NUCLEOTIDE SEQUENCE</scope>
    <source>
        <strain evidence="2">GVMAG-S-1040241-154</strain>
    </source>
</reference>
<dbReference type="AlphaFoldDB" id="A0A6C0JR63"/>
<feature type="compositionally biased region" description="Polar residues" evidence="1">
    <location>
        <begin position="275"/>
        <end position="291"/>
    </location>
</feature>
<sequence length="875" mass="104707">MAVKIIKKPVKNIKKPVKNIKKPVKNIKKPVKNIKKPVKNIKKLVKNNKKKGAGKIKNFIKKIIPLRFFNSRIKKMVENYYTPAILMSIDGSERVENEINKYIFTYINENNTRKIAKAIGYINNYTIEYVNRKMSLGQVSYSNYKSLRIINIKEEYFKNKIFKEVFLFYMRNIDKYVNYKFLFQNIDINKFYANFETFTKNYDKNNFKNIIDVLSYIKTNYPKSQNLRNPVFRDPTVSDPTVRGQVVRGQTDRGQVVRGKAQSSFKELENPINKPRTSGPRTSGPRTSGPRTSKKEQENPGLFYKRYLNSADILNKKKKPEPEPEPRPKSEFESINDLQNIITELIKIKRNKKANNYLYNSDMISNEIENYSKFESIVKELFKEKDLYDETFKLTKEKESFLRLYLKYYSYFDLNDYNDNNILYYMFNSKVIKLVDINYLIYQNNDNSKYIINILNNFCYLQSNIYNPFANMTIILFNNIFTCNIKLYEAKYYENKWYKINKILNYTKNLVYKNVSPHFMITHFSYPNVFFEYDKKSKIIKLLKDKCHHKNDKEYYIRINEGVQCNLDTFISEIGDNLEYHKSILMQVFMACFTFHFTTGLYINNLNLNNILINKTKFNYFKYNIESKSLGEDDNSILYVKTYGYRVMISDFDYCNSNYVIYNKKNKEEVVEKDDDYKEDKKDEEEDDGEEKHEENYYDMYHKYFEFKVVYDSYINKLKGYPKIYDELTKYFNDFHEIAKKIHKYIKSRQHSKCKFAKKSLIIQCFEKEYIKKLLRTKTELKNISDDYEFIKEFTIDNINLDEKIDIDKTKYFNMFDYFPNFRQTSRTSRTSAPVVKRPDSTEKNSKLTPKAASVMINKPKSNVPKVLSVRKKSI</sequence>
<feature type="region of interest" description="Disordered" evidence="1">
    <location>
        <begin position="673"/>
        <end position="692"/>
    </location>
</feature>
<feature type="compositionally biased region" description="Basic and acidic residues" evidence="1">
    <location>
        <begin position="837"/>
        <end position="846"/>
    </location>
</feature>
<feature type="region of interest" description="Disordered" evidence="1">
    <location>
        <begin position="227"/>
        <end position="301"/>
    </location>
</feature>
<feature type="region of interest" description="Disordered" evidence="1">
    <location>
        <begin position="314"/>
        <end position="333"/>
    </location>
</feature>
<proteinExistence type="predicted"/>
<feature type="compositionally biased region" description="Basic and acidic residues" evidence="1">
    <location>
        <begin position="320"/>
        <end position="332"/>
    </location>
</feature>
<evidence type="ECO:0000256" key="1">
    <source>
        <dbReference type="SAM" id="MobiDB-lite"/>
    </source>
</evidence>
<accession>A0A6C0JR63</accession>